<feature type="chain" id="PRO_5041646927" description="Peptidase S1 domain-containing protein" evidence="3">
    <location>
        <begin position="28"/>
        <end position="278"/>
    </location>
</feature>
<dbReference type="WBParaSite" id="TREG1_127660.1">
    <property type="protein sequence ID" value="TREG1_127660.1"/>
    <property type="gene ID" value="TREG1_127660"/>
</dbReference>
<accession>A0AA85IWQ0</accession>
<evidence type="ECO:0000313" key="6">
    <source>
        <dbReference type="WBParaSite" id="TREG1_127660.1"/>
    </source>
</evidence>
<dbReference type="InterPro" id="IPR033116">
    <property type="entry name" value="TRYPSIN_SER"/>
</dbReference>
<evidence type="ECO:0000313" key="5">
    <source>
        <dbReference type="Proteomes" id="UP000050795"/>
    </source>
</evidence>
<dbReference type="PANTHER" id="PTHR24276:SF96">
    <property type="entry name" value="PEPTIDASE S1 DOMAIN-CONTAINING PROTEIN"/>
    <property type="match status" value="1"/>
</dbReference>
<dbReference type="InterPro" id="IPR043504">
    <property type="entry name" value="Peptidase_S1_PA_chymotrypsin"/>
</dbReference>
<reference evidence="5" key="1">
    <citation type="submission" date="2022-06" db="EMBL/GenBank/DDBJ databases">
        <authorList>
            <person name="Berger JAMES D."/>
            <person name="Berger JAMES D."/>
        </authorList>
    </citation>
    <scope>NUCLEOTIDE SEQUENCE [LARGE SCALE GENOMIC DNA]</scope>
</reference>
<dbReference type="PROSITE" id="PS00135">
    <property type="entry name" value="TRYPSIN_SER"/>
    <property type="match status" value="1"/>
</dbReference>
<dbReference type="PROSITE" id="PS00134">
    <property type="entry name" value="TRYPSIN_HIS"/>
    <property type="match status" value="1"/>
</dbReference>
<dbReference type="InterPro" id="IPR018114">
    <property type="entry name" value="TRYPSIN_HIS"/>
</dbReference>
<dbReference type="GO" id="GO:0004252">
    <property type="term" value="F:serine-type endopeptidase activity"/>
    <property type="evidence" value="ECO:0007669"/>
    <property type="project" value="InterPro"/>
</dbReference>
<dbReference type="InterPro" id="IPR050430">
    <property type="entry name" value="Peptidase_S1"/>
</dbReference>
<dbReference type="InterPro" id="IPR001254">
    <property type="entry name" value="Trypsin_dom"/>
</dbReference>
<dbReference type="PANTHER" id="PTHR24276">
    <property type="entry name" value="POLYSERASE-RELATED"/>
    <property type="match status" value="1"/>
</dbReference>
<keyword evidence="2" id="KW-0720">Serine protease</keyword>
<proteinExistence type="predicted"/>
<evidence type="ECO:0000256" key="2">
    <source>
        <dbReference type="RuleBase" id="RU363034"/>
    </source>
</evidence>
<evidence type="ECO:0000256" key="3">
    <source>
        <dbReference type="SAM" id="SignalP"/>
    </source>
</evidence>
<keyword evidence="3" id="KW-0732">Signal</keyword>
<reference evidence="6" key="2">
    <citation type="submission" date="2023-11" db="UniProtKB">
        <authorList>
            <consortium name="WormBaseParasite"/>
        </authorList>
    </citation>
    <scope>IDENTIFICATION</scope>
</reference>
<name>A0AA85IWQ0_TRIRE</name>
<dbReference type="GO" id="GO:0006508">
    <property type="term" value="P:proteolysis"/>
    <property type="evidence" value="ECO:0007669"/>
    <property type="project" value="UniProtKB-KW"/>
</dbReference>
<dbReference type="SMART" id="SM00020">
    <property type="entry name" value="Tryp_SPc"/>
    <property type="match status" value="1"/>
</dbReference>
<dbReference type="SUPFAM" id="SSF50494">
    <property type="entry name" value="Trypsin-like serine proteases"/>
    <property type="match status" value="1"/>
</dbReference>
<dbReference type="PROSITE" id="PS50240">
    <property type="entry name" value="TRYPSIN_DOM"/>
    <property type="match status" value="1"/>
</dbReference>
<dbReference type="Proteomes" id="UP000050795">
    <property type="component" value="Unassembled WGS sequence"/>
</dbReference>
<keyword evidence="5" id="KW-1185">Reference proteome</keyword>
<organism evidence="5 6">
    <name type="scientific">Trichobilharzia regenti</name>
    <name type="common">Nasal bird schistosome</name>
    <dbReference type="NCBI Taxonomy" id="157069"/>
    <lineage>
        <taxon>Eukaryota</taxon>
        <taxon>Metazoa</taxon>
        <taxon>Spiralia</taxon>
        <taxon>Lophotrochozoa</taxon>
        <taxon>Platyhelminthes</taxon>
        <taxon>Trematoda</taxon>
        <taxon>Digenea</taxon>
        <taxon>Strigeidida</taxon>
        <taxon>Schistosomatoidea</taxon>
        <taxon>Schistosomatidae</taxon>
        <taxon>Trichobilharzia</taxon>
    </lineage>
</organism>
<evidence type="ECO:0000256" key="1">
    <source>
        <dbReference type="ARBA" id="ARBA00023157"/>
    </source>
</evidence>
<dbReference type="Gene3D" id="2.40.10.10">
    <property type="entry name" value="Trypsin-like serine proteases"/>
    <property type="match status" value="1"/>
</dbReference>
<feature type="signal peptide" evidence="3">
    <location>
        <begin position="1"/>
        <end position="27"/>
    </location>
</feature>
<protein>
    <recommendedName>
        <fullName evidence="4">Peptidase S1 domain-containing protein</fullName>
    </recommendedName>
</protein>
<dbReference type="AlphaFoldDB" id="A0AA85IWQ0"/>
<keyword evidence="2" id="KW-0378">Hydrolase</keyword>
<evidence type="ECO:0000259" key="4">
    <source>
        <dbReference type="PROSITE" id="PS50240"/>
    </source>
</evidence>
<feature type="domain" description="Peptidase S1" evidence="4">
    <location>
        <begin position="37"/>
        <end position="275"/>
    </location>
</feature>
<keyword evidence="2" id="KW-0645">Protease</keyword>
<keyword evidence="1" id="KW-1015">Disulfide bond</keyword>
<dbReference type="Pfam" id="PF00089">
    <property type="entry name" value="Trypsin"/>
    <property type="match status" value="1"/>
</dbReference>
<dbReference type="InterPro" id="IPR009003">
    <property type="entry name" value="Peptidase_S1_PA"/>
</dbReference>
<sequence length="278" mass="30403">MFSCQYLINIQIICILLLLTINQPTIIESTGQLEYRIQNGFPVKIGEFPMVVLLLGRKHRCTGTIISKDKILTAGHCACGDPTYKVYANVTDLDSRYSSYAQYRQADSVAYPVAYRNQCHAINLGLTDNQDLLGGSPDISIFILDKPFNLEKGYVEIGSLGYEMPTFSGEEENTTTAADVIILGYGEDEASDRVGQLRFGIIKLSECPNNINIPTKGALCANINSNEQGPDVGDSGGPIFNEDGHVIGITSIAGNGWFVFSSVATHRKFIQSVINDNF</sequence>